<sequence length="1014" mass="115977">MASQHPSSWSQQLLWVEYAHNTLTCSATGLSPFQCTYGFQPLLFPDLEEEVSCTSRLPTAIGSQAPTYRVGQRVWLSTQDLPLRVESKKLAPKFIGPFQIQRIINPVAIRLKLPRSMRVHPTFHVSRIKPVCKSPLCPPTPPPIRPPPPRIIDGGPAYSIHHLLRSRRRGRGIQHLVDWEGYGPEDRSWVPARHILDTGLIKEFHRCHPDQPSKLPISATETPHRTPPLRLRETANHTSEASPETRVWKMQNLTVPGNETSYKSLSVIIKVCVVIPFFCVFLCCIAVMLHIFASHRQFLDTSRYILFAYMLINDTLQLLISMLLFLFVMGKVKFALVYCLPLLVISTATFLNTPLILATMSVERYVAIFYPLQRPAAWHSDRIWIIILSLWLISCIFPIIDHSIGQHNPAVDVFSTPVLCKANVINSSPIQRLFKAAINILFFVVVAVIILFTYVRILLETRNMRQDRVSVSKAMHTVLLHGFQLLLCVLAFTSPITETLIVLHANWLPEDVAFFNYFCFMLIPRFLSPLIYGFRDQSLRGYIKKIFLCCSDKPRVKPCFRGKLQDNFIPWKLLSGIIAAKVSSHIAEYMSGAQKGISKDTRDTKHQLLVDRAVARDCKANLCTDYKEAYDSVPHTWILENYTRPMSETSPEKSAEWQFLDTSRYILFAYMLINDTLQLLSSVLLFLFVMGQVERYVAIFYPLQRPAAWHSDRIWIIILSLWLISCIFPIIEHSMREHNPAVDVFSTPVICKIINSPIINSSPIQRLFKAAINILFFVVVAVIILFTYVRILLETRNMRQDRVSVSKAMHTVLLHGFQLLLCVLAFTSPITETLIVLHANWLPEDVVFFNFFCFMLIPRFLSPLIYGFRDQSLRGYIRKVFLCCSDKPRSNYRPITYLSITWKLLSGIIAAKVSSHIAEYMSEALQPDHHKDWLGILTAKWGNHQPLPLYGRHQPVCQETEGVKLSDGNVTDIEDSHKYLGIPQANGNVKEATRKLALLPPLKRRPMSQTSPEK</sequence>
<organism evidence="1 2">
    <name type="scientific">Scortum barcoo</name>
    <name type="common">barcoo grunter</name>
    <dbReference type="NCBI Taxonomy" id="214431"/>
    <lineage>
        <taxon>Eukaryota</taxon>
        <taxon>Metazoa</taxon>
        <taxon>Chordata</taxon>
        <taxon>Craniata</taxon>
        <taxon>Vertebrata</taxon>
        <taxon>Euteleostomi</taxon>
        <taxon>Actinopterygii</taxon>
        <taxon>Neopterygii</taxon>
        <taxon>Teleostei</taxon>
        <taxon>Neoteleostei</taxon>
        <taxon>Acanthomorphata</taxon>
        <taxon>Eupercaria</taxon>
        <taxon>Centrarchiformes</taxon>
        <taxon>Terapontoidei</taxon>
        <taxon>Terapontidae</taxon>
        <taxon>Scortum</taxon>
    </lineage>
</organism>
<dbReference type="EMBL" id="CM041552">
    <property type="protein sequence ID" value="KAI3354115.1"/>
    <property type="molecule type" value="Genomic_DNA"/>
</dbReference>
<protein>
    <submittedName>
        <fullName evidence="1">Uncharacterized protein</fullName>
    </submittedName>
</protein>
<keyword evidence="2" id="KW-1185">Reference proteome</keyword>
<reference evidence="1" key="1">
    <citation type="submission" date="2022-04" db="EMBL/GenBank/DDBJ databases">
        <title>Jade perch genome.</title>
        <authorList>
            <person name="Chao B."/>
        </authorList>
    </citation>
    <scope>NUCLEOTIDE SEQUENCE</scope>
    <source>
        <strain evidence="1">CB-2022</strain>
    </source>
</reference>
<gene>
    <name evidence="1" type="ORF">L3Q82_018668</name>
</gene>
<evidence type="ECO:0000313" key="1">
    <source>
        <dbReference type="EMBL" id="KAI3354115.1"/>
    </source>
</evidence>
<proteinExistence type="predicted"/>
<dbReference type="Proteomes" id="UP000831701">
    <property type="component" value="Chromosome 22"/>
</dbReference>
<evidence type="ECO:0000313" key="2">
    <source>
        <dbReference type="Proteomes" id="UP000831701"/>
    </source>
</evidence>
<name>A0ACB8VF41_9TELE</name>
<accession>A0ACB8VF41</accession>
<comment type="caution">
    <text evidence="1">The sequence shown here is derived from an EMBL/GenBank/DDBJ whole genome shotgun (WGS) entry which is preliminary data.</text>
</comment>